<evidence type="ECO:0000256" key="1">
    <source>
        <dbReference type="ARBA" id="ARBA00022679"/>
    </source>
</evidence>
<evidence type="ECO:0000313" key="5">
    <source>
        <dbReference type="Proteomes" id="UP001597419"/>
    </source>
</evidence>
<sequence length="160" mass="17457">MDDVAIRPAEDDELAAVAELRWRRVLENGETPVTTSGEFKRQFLAWARHNASTHHCLVVVRDGVVLGMAWLAVTPRVPIPGALERASGDVQSVYVLPEERDRGLGGRLIAKTLELARKLGVERVTVHSTARAVSAYSRAGFAVSPELLQIRLTRPGAPST</sequence>
<dbReference type="SUPFAM" id="SSF55729">
    <property type="entry name" value="Acyl-CoA N-acyltransferases (Nat)"/>
    <property type="match status" value="1"/>
</dbReference>
<dbReference type="InterPro" id="IPR050832">
    <property type="entry name" value="Bact_Acetyltransf"/>
</dbReference>
<organism evidence="4 5">
    <name type="scientific">Amycolatopsis samaneae</name>
    <dbReference type="NCBI Taxonomy" id="664691"/>
    <lineage>
        <taxon>Bacteria</taxon>
        <taxon>Bacillati</taxon>
        <taxon>Actinomycetota</taxon>
        <taxon>Actinomycetes</taxon>
        <taxon>Pseudonocardiales</taxon>
        <taxon>Pseudonocardiaceae</taxon>
        <taxon>Amycolatopsis</taxon>
    </lineage>
</organism>
<accession>A0ABW5GQ73</accession>
<dbReference type="GO" id="GO:0016746">
    <property type="term" value="F:acyltransferase activity"/>
    <property type="evidence" value="ECO:0007669"/>
    <property type="project" value="UniProtKB-KW"/>
</dbReference>
<dbReference type="Gene3D" id="3.40.630.30">
    <property type="match status" value="1"/>
</dbReference>
<feature type="domain" description="N-acetyltransferase" evidence="3">
    <location>
        <begin position="4"/>
        <end position="160"/>
    </location>
</feature>
<dbReference type="PANTHER" id="PTHR43877:SF1">
    <property type="entry name" value="ACETYLTRANSFERASE"/>
    <property type="match status" value="1"/>
</dbReference>
<dbReference type="Pfam" id="PF00583">
    <property type="entry name" value="Acetyltransf_1"/>
    <property type="match status" value="1"/>
</dbReference>
<dbReference type="CDD" id="cd04301">
    <property type="entry name" value="NAT_SF"/>
    <property type="match status" value="1"/>
</dbReference>
<dbReference type="RefSeq" id="WP_345392752.1">
    <property type="nucleotide sequence ID" value="NZ_BAABHG010000005.1"/>
</dbReference>
<evidence type="ECO:0000259" key="3">
    <source>
        <dbReference type="PROSITE" id="PS51186"/>
    </source>
</evidence>
<keyword evidence="2 4" id="KW-0012">Acyltransferase</keyword>
<proteinExistence type="predicted"/>
<name>A0ABW5GQ73_9PSEU</name>
<dbReference type="InterPro" id="IPR016181">
    <property type="entry name" value="Acyl_CoA_acyltransferase"/>
</dbReference>
<dbReference type="Proteomes" id="UP001597419">
    <property type="component" value="Unassembled WGS sequence"/>
</dbReference>
<evidence type="ECO:0000256" key="2">
    <source>
        <dbReference type="ARBA" id="ARBA00023315"/>
    </source>
</evidence>
<dbReference type="InterPro" id="IPR000182">
    <property type="entry name" value="GNAT_dom"/>
</dbReference>
<dbReference type="EC" id="2.3.-.-" evidence="4"/>
<keyword evidence="5" id="KW-1185">Reference proteome</keyword>
<gene>
    <name evidence="4" type="ORF">ACFSYJ_30560</name>
</gene>
<evidence type="ECO:0000313" key="4">
    <source>
        <dbReference type="EMBL" id="MFD2462987.1"/>
    </source>
</evidence>
<dbReference type="PROSITE" id="PS51186">
    <property type="entry name" value="GNAT"/>
    <property type="match status" value="1"/>
</dbReference>
<reference evidence="5" key="1">
    <citation type="journal article" date="2019" name="Int. J. Syst. Evol. Microbiol.">
        <title>The Global Catalogue of Microorganisms (GCM) 10K type strain sequencing project: providing services to taxonomists for standard genome sequencing and annotation.</title>
        <authorList>
            <consortium name="The Broad Institute Genomics Platform"/>
            <consortium name="The Broad Institute Genome Sequencing Center for Infectious Disease"/>
            <person name="Wu L."/>
            <person name="Ma J."/>
        </authorList>
    </citation>
    <scope>NUCLEOTIDE SEQUENCE [LARGE SCALE GENOMIC DNA]</scope>
    <source>
        <strain evidence="5">CGMCC 4.7643</strain>
    </source>
</reference>
<protein>
    <submittedName>
        <fullName evidence="4">GNAT family N-acetyltransferase</fullName>
        <ecNumber evidence="4">2.3.-.-</ecNumber>
    </submittedName>
</protein>
<comment type="caution">
    <text evidence="4">The sequence shown here is derived from an EMBL/GenBank/DDBJ whole genome shotgun (WGS) entry which is preliminary data.</text>
</comment>
<dbReference type="PANTHER" id="PTHR43877">
    <property type="entry name" value="AMINOALKYLPHOSPHONATE N-ACETYLTRANSFERASE-RELATED-RELATED"/>
    <property type="match status" value="1"/>
</dbReference>
<keyword evidence="1 4" id="KW-0808">Transferase</keyword>
<dbReference type="EMBL" id="JBHUKU010000020">
    <property type="protein sequence ID" value="MFD2462987.1"/>
    <property type="molecule type" value="Genomic_DNA"/>
</dbReference>